<organism evidence="2 3">
    <name type="scientific">Coniochaeta ligniaria NRRL 30616</name>
    <dbReference type="NCBI Taxonomy" id="1408157"/>
    <lineage>
        <taxon>Eukaryota</taxon>
        <taxon>Fungi</taxon>
        <taxon>Dikarya</taxon>
        <taxon>Ascomycota</taxon>
        <taxon>Pezizomycotina</taxon>
        <taxon>Sordariomycetes</taxon>
        <taxon>Sordariomycetidae</taxon>
        <taxon>Coniochaetales</taxon>
        <taxon>Coniochaetaceae</taxon>
        <taxon>Coniochaeta</taxon>
    </lineage>
</organism>
<sequence>MTGENETLAMAEEPINKRVTFSPDPEAQRGRKRRRTPVPYAIVTTTKTLSGDSATFRGRSRHRATSVLAMSTLSSTFSSRNPSLNRSDRSASPSRKKLFRFPPLAEQQHRRRCQSPSRSRSATVRGGDVSASESMRRRRRQRTRSRSRDHGITSHPTAGVEVTSLVSPLRVVELAVDSEGSRDGDK</sequence>
<dbReference type="InParanoid" id="A0A1J7IYD2"/>
<dbReference type="STRING" id="1408157.A0A1J7IYD2"/>
<dbReference type="AlphaFoldDB" id="A0A1J7IYD2"/>
<feature type="compositionally biased region" description="Basic residues" evidence="1">
    <location>
        <begin position="136"/>
        <end position="145"/>
    </location>
</feature>
<feature type="region of interest" description="Disordered" evidence="1">
    <location>
        <begin position="1"/>
        <end position="39"/>
    </location>
</feature>
<feature type="region of interest" description="Disordered" evidence="1">
    <location>
        <begin position="75"/>
        <end position="161"/>
    </location>
</feature>
<protein>
    <submittedName>
        <fullName evidence="2">Uncharacterized protein</fullName>
    </submittedName>
</protein>
<feature type="compositionally biased region" description="Polar residues" evidence="1">
    <location>
        <begin position="75"/>
        <end position="93"/>
    </location>
</feature>
<evidence type="ECO:0000256" key="1">
    <source>
        <dbReference type="SAM" id="MobiDB-lite"/>
    </source>
</evidence>
<evidence type="ECO:0000313" key="2">
    <source>
        <dbReference type="EMBL" id="OIW32179.1"/>
    </source>
</evidence>
<keyword evidence="3" id="KW-1185">Reference proteome</keyword>
<proteinExistence type="predicted"/>
<name>A0A1J7IYD2_9PEZI</name>
<dbReference type="Proteomes" id="UP000182658">
    <property type="component" value="Unassembled WGS sequence"/>
</dbReference>
<dbReference type="EMBL" id="KV875095">
    <property type="protein sequence ID" value="OIW32179.1"/>
    <property type="molecule type" value="Genomic_DNA"/>
</dbReference>
<dbReference type="OrthoDB" id="5233293at2759"/>
<evidence type="ECO:0000313" key="3">
    <source>
        <dbReference type="Proteomes" id="UP000182658"/>
    </source>
</evidence>
<accession>A0A1J7IYD2</accession>
<reference evidence="2 3" key="1">
    <citation type="submission" date="2016-10" db="EMBL/GenBank/DDBJ databases">
        <title>Draft genome sequence of Coniochaeta ligniaria NRRL30616, a lignocellulolytic fungus for bioabatement of inhibitors in plant biomass hydrolysates.</title>
        <authorList>
            <consortium name="DOE Joint Genome Institute"/>
            <person name="Jimenez D.J."/>
            <person name="Hector R.E."/>
            <person name="Riley R."/>
            <person name="Sun H."/>
            <person name="Grigoriev I.V."/>
            <person name="Van Elsas J.D."/>
            <person name="Nichols N.N."/>
        </authorList>
    </citation>
    <scope>NUCLEOTIDE SEQUENCE [LARGE SCALE GENOMIC DNA]</scope>
    <source>
        <strain evidence="2 3">NRRL 30616</strain>
    </source>
</reference>
<gene>
    <name evidence="2" type="ORF">CONLIGDRAFT_259505</name>
</gene>